<dbReference type="GO" id="GO:0005886">
    <property type="term" value="C:plasma membrane"/>
    <property type="evidence" value="ECO:0007669"/>
    <property type="project" value="UniProtKB-SubCell"/>
</dbReference>
<feature type="transmembrane region" description="Helical" evidence="7">
    <location>
        <begin position="399"/>
        <end position="421"/>
    </location>
</feature>
<dbReference type="EMBL" id="AYYZ01000030">
    <property type="protein sequence ID" value="KRM51537.1"/>
    <property type="molecule type" value="Genomic_DNA"/>
</dbReference>
<keyword evidence="4 7" id="KW-1133">Transmembrane helix</keyword>
<accession>A0A0R1ZA22</accession>
<feature type="compositionally biased region" description="Basic residues" evidence="6">
    <location>
        <begin position="576"/>
        <end position="585"/>
    </location>
</feature>
<comment type="caution">
    <text evidence="8">The sequence shown here is derived from an EMBL/GenBank/DDBJ whole genome shotgun (WGS) entry which is preliminary data.</text>
</comment>
<proteinExistence type="predicted"/>
<feature type="transmembrane region" description="Helical" evidence="7">
    <location>
        <begin position="427"/>
        <end position="445"/>
    </location>
</feature>
<feature type="region of interest" description="Disordered" evidence="6">
    <location>
        <begin position="559"/>
        <end position="597"/>
    </location>
</feature>
<evidence type="ECO:0000256" key="7">
    <source>
        <dbReference type="SAM" id="Phobius"/>
    </source>
</evidence>
<keyword evidence="3 7" id="KW-0812">Transmembrane</keyword>
<feature type="transmembrane region" description="Helical" evidence="7">
    <location>
        <begin position="365"/>
        <end position="387"/>
    </location>
</feature>
<comment type="subcellular location">
    <subcellularLocation>
        <location evidence="1">Cell membrane</location>
        <topology evidence="1">Multi-pass membrane protein</topology>
    </subcellularLocation>
</comment>
<keyword evidence="9" id="KW-1185">Reference proteome</keyword>
<dbReference type="PATRIC" id="fig|1423820.4.peg.1373"/>
<feature type="transmembrane region" description="Helical" evidence="7">
    <location>
        <begin position="91"/>
        <end position="116"/>
    </location>
</feature>
<evidence type="ECO:0000256" key="1">
    <source>
        <dbReference type="ARBA" id="ARBA00004651"/>
    </source>
</evidence>
<dbReference type="PANTHER" id="PTHR30250:SF21">
    <property type="entry name" value="LIPID II FLIPPASE MURJ"/>
    <property type="match status" value="1"/>
</dbReference>
<dbReference type="STRING" id="1423820.FC64_GL001347"/>
<reference evidence="8 9" key="1">
    <citation type="journal article" date="2015" name="Genome Announc.">
        <title>Expanding the biotechnology potential of lactobacilli through comparative genomics of 213 strains and associated genera.</title>
        <authorList>
            <person name="Sun Z."/>
            <person name="Harris H.M."/>
            <person name="McCann A."/>
            <person name="Guo C."/>
            <person name="Argimon S."/>
            <person name="Zhang W."/>
            <person name="Yang X."/>
            <person name="Jeffery I.B."/>
            <person name="Cooney J.C."/>
            <person name="Kagawa T.F."/>
            <person name="Liu W."/>
            <person name="Song Y."/>
            <person name="Salvetti E."/>
            <person name="Wrobel A."/>
            <person name="Rasinkangas P."/>
            <person name="Parkhill J."/>
            <person name="Rea M.C."/>
            <person name="O'Sullivan O."/>
            <person name="Ritari J."/>
            <person name="Douillard F.P."/>
            <person name="Paul Ross R."/>
            <person name="Yang R."/>
            <person name="Briner A.E."/>
            <person name="Felis G.E."/>
            <person name="de Vos W.M."/>
            <person name="Barrangou R."/>
            <person name="Klaenhammer T.R."/>
            <person name="Caufield P.W."/>
            <person name="Cui Y."/>
            <person name="Zhang H."/>
            <person name="O'Toole P.W."/>
        </authorList>
    </citation>
    <scope>NUCLEOTIDE SEQUENCE [LARGE SCALE GENOMIC DNA]</scope>
    <source>
        <strain evidence="8 9">DSM 20653</strain>
    </source>
</reference>
<organism evidence="8 9">
    <name type="scientific">Ligilactobacillus araffinosus DSM 20653</name>
    <dbReference type="NCBI Taxonomy" id="1423820"/>
    <lineage>
        <taxon>Bacteria</taxon>
        <taxon>Bacillati</taxon>
        <taxon>Bacillota</taxon>
        <taxon>Bacilli</taxon>
        <taxon>Lactobacillales</taxon>
        <taxon>Lactobacillaceae</taxon>
        <taxon>Ligilactobacillus</taxon>
    </lineage>
</organism>
<gene>
    <name evidence="8" type="ORF">FC64_GL001347</name>
</gene>
<protein>
    <submittedName>
        <fullName evidence="8">Flippase polysaccharide transporter</fullName>
    </submittedName>
</protein>
<feature type="transmembrane region" description="Helical" evidence="7">
    <location>
        <begin position="338"/>
        <end position="359"/>
    </location>
</feature>
<evidence type="ECO:0000256" key="6">
    <source>
        <dbReference type="SAM" id="MobiDB-lite"/>
    </source>
</evidence>
<dbReference type="RefSeq" id="WP_081035665.1">
    <property type="nucleotide sequence ID" value="NZ_AYYZ01000030.1"/>
</dbReference>
<keyword evidence="2" id="KW-1003">Cell membrane</keyword>
<evidence type="ECO:0000313" key="9">
    <source>
        <dbReference type="Proteomes" id="UP000051291"/>
    </source>
</evidence>
<dbReference type="InterPro" id="IPR024923">
    <property type="entry name" value="PG_synth_SpoVB"/>
</dbReference>
<feature type="transmembrane region" description="Helical" evidence="7">
    <location>
        <begin position="171"/>
        <end position="189"/>
    </location>
</feature>
<feature type="transmembrane region" description="Helical" evidence="7">
    <location>
        <begin position="466"/>
        <end position="485"/>
    </location>
</feature>
<feature type="transmembrane region" description="Helical" evidence="7">
    <location>
        <begin position="128"/>
        <end position="150"/>
    </location>
</feature>
<evidence type="ECO:0000313" key="8">
    <source>
        <dbReference type="EMBL" id="KRM51537.1"/>
    </source>
</evidence>
<evidence type="ECO:0000256" key="3">
    <source>
        <dbReference type="ARBA" id="ARBA00022692"/>
    </source>
</evidence>
<feature type="transmembrane region" description="Helical" evidence="7">
    <location>
        <begin position="491"/>
        <end position="510"/>
    </location>
</feature>
<feature type="transmembrane region" description="Helical" evidence="7">
    <location>
        <begin position="12"/>
        <end position="31"/>
    </location>
</feature>
<evidence type="ECO:0000256" key="4">
    <source>
        <dbReference type="ARBA" id="ARBA00022989"/>
    </source>
</evidence>
<dbReference type="Proteomes" id="UP000051291">
    <property type="component" value="Unassembled WGS sequence"/>
</dbReference>
<keyword evidence="5 7" id="KW-0472">Membrane</keyword>
<name>A0A0R1ZA22_9LACO</name>
<evidence type="ECO:0000256" key="2">
    <source>
        <dbReference type="ARBA" id="ARBA00022475"/>
    </source>
</evidence>
<dbReference type="InterPro" id="IPR002797">
    <property type="entry name" value="Polysacc_synth"/>
</dbReference>
<dbReference type="PANTHER" id="PTHR30250">
    <property type="entry name" value="PST FAMILY PREDICTED COLANIC ACID TRANSPORTER"/>
    <property type="match status" value="1"/>
</dbReference>
<evidence type="ECO:0000256" key="5">
    <source>
        <dbReference type="ARBA" id="ARBA00023136"/>
    </source>
</evidence>
<feature type="transmembrane region" description="Helical" evidence="7">
    <location>
        <begin position="195"/>
        <end position="213"/>
    </location>
</feature>
<dbReference type="AlphaFoldDB" id="A0A0R1ZA22"/>
<dbReference type="InterPro" id="IPR050833">
    <property type="entry name" value="Poly_Biosynth_Transport"/>
</dbReference>
<sequence>MKKKLLSGSFWMMMGSILSRVLGIIYLIPWLMMMGSLEQRNAAQAIFNSAYTPYALFLVLSQSGFPSSIARQIAEYNSENKFRNSLRVFKYGMIVMIGMGLISGIIFWVAAPWIAATSPVVSIQATTVTIRCCVPALVILPPMSLIRGFFQGNQDMQPYGISQLWEQLMRVIFIIATTFAIMEVFHGSFLKAVNYSTFAAFVGAVFSLLYLTYHGFKKRNEYKEMYEQSLPADNNHIPSIFKAIIHDAIPFVVIGSAITIFQFVDQMTFKTIAVGMMDMPLKTARDLFTYFSANPNKITAVVISLTTAISETSLPLLAQKQSRKETGTVLSQNIELNLACLIPASILLSILAWEVNGIFFDFQKIGAQLMSFALINSIILALFMNFFTAVQSMGYQRYAIKKFGVGVILKLALQTPAIYFFGAFGPTLATSIAFGLVTLDVYLMLRRNYIQKGQLRYAGKILKINVVLLAITFVINKLIKIFFVPESKVTAFIYCAVLAGGFGLAYLAILKKTGLLGVIFGTAEENTSPAEDEAILLETATDYEIQNDDQLVDQSILTDSSHEPKSSLEKPIPPRKQTKSAKKKVSSWWNKPKGKHF</sequence>
<dbReference type="Pfam" id="PF01943">
    <property type="entry name" value="Polysacc_synt"/>
    <property type="match status" value="1"/>
</dbReference>
<dbReference type="CDD" id="cd13124">
    <property type="entry name" value="MATE_SpoVB_like"/>
    <property type="match status" value="1"/>
</dbReference>